<protein>
    <submittedName>
        <fullName evidence="2">Secreted protein</fullName>
    </submittedName>
</protein>
<dbReference type="WBParaSite" id="ALUE_0002241101-mRNA-1">
    <property type="protein sequence ID" value="ALUE_0002241101-mRNA-1"/>
    <property type="gene ID" value="ALUE_0002241101"/>
</dbReference>
<dbReference type="Proteomes" id="UP000036681">
    <property type="component" value="Unplaced"/>
</dbReference>
<dbReference type="AlphaFoldDB" id="A0A0M3IUI3"/>
<evidence type="ECO:0000313" key="2">
    <source>
        <dbReference type="WBParaSite" id="ALUE_0002241101-mRNA-1"/>
    </source>
</evidence>
<keyword evidence="1" id="KW-1185">Reference proteome</keyword>
<name>A0A0M3IUI3_ASCLU</name>
<evidence type="ECO:0000313" key="1">
    <source>
        <dbReference type="Proteomes" id="UP000036681"/>
    </source>
</evidence>
<proteinExistence type="predicted"/>
<reference evidence="2" key="1">
    <citation type="submission" date="2017-02" db="UniProtKB">
        <authorList>
            <consortium name="WormBaseParasite"/>
        </authorList>
    </citation>
    <scope>IDENTIFICATION</scope>
</reference>
<organism evidence="1 2">
    <name type="scientific">Ascaris lumbricoides</name>
    <name type="common">Giant roundworm</name>
    <dbReference type="NCBI Taxonomy" id="6252"/>
    <lineage>
        <taxon>Eukaryota</taxon>
        <taxon>Metazoa</taxon>
        <taxon>Ecdysozoa</taxon>
        <taxon>Nematoda</taxon>
        <taxon>Chromadorea</taxon>
        <taxon>Rhabditida</taxon>
        <taxon>Spirurina</taxon>
        <taxon>Ascaridomorpha</taxon>
        <taxon>Ascaridoidea</taxon>
        <taxon>Ascarididae</taxon>
        <taxon>Ascaris</taxon>
    </lineage>
</organism>
<sequence length="74" mass="8566">MHKSQRLRFVSCADGTGMWSCIEILVSRYTEIEGSRRENYFAVSAPSDRRHSSQIPVMFYLLLKPLLCSSQRPK</sequence>
<accession>A0A0M3IUI3</accession>